<evidence type="ECO:0000313" key="1">
    <source>
        <dbReference type="EMBL" id="WYK17776.1"/>
    </source>
</evidence>
<gene>
    <name evidence="1" type="ORF">RZS32_015435</name>
</gene>
<dbReference type="RefSeq" id="WP_317054459.1">
    <property type="nucleotide sequence ID" value="NZ_CP146606.1"/>
</dbReference>
<dbReference type="EMBL" id="CP146606">
    <property type="protein sequence ID" value="WYK17776.1"/>
    <property type="molecule type" value="Genomic_DNA"/>
</dbReference>
<dbReference type="Proteomes" id="UP001281305">
    <property type="component" value="Chromosome"/>
</dbReference>
<reference evidence="1 2" key="1">
    <citation type="submission" date="2024-02" db="EMBL/GenBank/DDBJ databases">
        <title>Roseovarius strain W115 nov., isolated from a marine algae.</title>
        <authorList>
            <person name="Lee M.W."/>
            <person name="Lee J.K."/>
            <person name="Kim J.M."/>
            <person name="Choi D.G."/>
            <person name="Baek J.H."/>
            <person name="Bayburt H."/>
            <person name="Jung J.J."/>
            <person name="Han D.M."/>
            <person name="Jeon C.O."/>
        </authorList>
    </citation>
    <scope>NUCLEOTIDE SEQUENCE [LARGE SCALE GENOMIC DNA]</scope>
    <source>
        <strain evidence="1 2">W115</strain>
    </source>
</reference>
<proteinExistence type="predicted"/>
<evidence type="ECO:0008006" key="3">
    <source>
        <dbReference type="Google" id="ProtNLM"/>
    </source>
</evidence>
<dbReference type="PROSITE" id="PS51257">
    <property type="entry name" value="PROKAR_LIPOPROTEIN"/>
    <property type="match status" value="1"/>
</dbReference>
<accession>A0ABZ2TDK1</accession>
<name>A0ABZ2TDK1_9RHOB</name>
<keyword evidence="2" id="KW-1185">Reference proteome</keyword>
<organism evidence="1 2">
    <name type="scientific">Roseovarius rhodophyticola</name>
    <dbReference type="NCBI Taxonomy" id="3080827"/>
    <lineage>
        <taxon>Bacteria</taxon>
        <taxon>Pseudomonadati</taxon>
        <taxon>Pseudomonadota</taxon>
        <taxon>Alphaproteobacteria</taxon>
        <taxon>Rhodobacterales</taxon>
        <taxon>Roseobacteraceae</taxon>
        <taxon>Roseovarius</taxon>
    </lineage>
</organism>
<evidence type="ECO:0000313" key="2">
    <source>
        <dbReference type="Proteomes" id="UP001281305"/>
    </source>
</evidence>
<sequence>MKSKIHFSAGALVVTVALSGCVAPDVVSSHKIENGQLSCHDIALQMQQLEDIRAHARKGKTMSGANVAAAVFFWPAVIGNYANANEAMEASNKREAILVKLAREQGCRFKQS</sequence>
<protein>
    <recommendedName>
        <fullName evidence="3">Lipoprotein</fullName>
    </recommendedName>
</protein>